<protein>
    <submittedName>
        <fullName evidence="2">Uncharacterized protein</fullName>
    </submittedName>
</protein>
<name>A0A1H6I9L3_CHRCI</name>
<sequence>MIKFNFNADINIKSNGTKVDKKGIKTILILFGVFIFICISMFIGFGFFIFNSIGSMQEAVDNHNKQLDKIASLPVLKCKIYTDQTITSPISGKESAMYLLRIGFANFHTDLKTKLPSSIYEEFDYSVIAGYPEGAQLSINNQLYPVHFSLCIADNVSGKKHLTQSAYATNYKTPAYLQRYQPTENAKISVLKNQHPWVNLFLEPYGLTNLLVKEYLFKNGDSIYIKGKIENGKIVPFVEHMVN</sequence>
<organism evidence="2 3">
    <name type="scientific">Chryseobacterium culicis</name>
    <dbReference type="NCBI Taxonomy" id="680127"/>
    <lineage>
        <taxon>Bacteria</taxon>
        <taxon>Pseudomonadati</taxon>
        <taxon>Bacteroidota</taxon>
        <taxon>Flavobacteriia</taxon>
        <taxon>Flavobacteriales</taxon>
        <taxon>Weeksellaceae</taxon>
        <taxon>Chryseobacterium group</taxon>
        <taxon>Chryseobacterium</taxon>
    </lineage>
</organism>
<evidence type="ECO:0000313" key="2">
    <source>
        <dbReference type="EMBL" id="SEH44419.1"/>
    </source>
</evidence>
<feature type="transmembrane region" description="Helical" evidence="1">
    <location>
        <begin position="27"/>
        <end position="50"/>
    </location>
</feature>
<dbReference type="OrthoDB" id="1238943at2"/>
<dbReference type="STRING" id="680127.SAMN05421593_4162"/>
<keyword evidence="1" id="KW-0472">Membrane</keyword>
<reference evidence="2 3" key="1">
    <citation type="submission" date="2016-10" db="EMBL/GenBank/DDBJ databases">
        <authorList>
            <person name="de Groot N.N."/>
        </authorList>
    </citation>
    <scope>NUCLEOTIDE SEQUENCE [LARGE SCALE GENOMIC DNA]</scope>
    <source>
        <strain evidence="2 3">DSM 23031</strain>
    </source>
</reference>
<dbReference type="Proteomes" id="UP000198561">
    <property type="component" value="Unassembled WGS sequence"/>
</dbReference>
<dbReference type="RefSeq" id="WP_089695388.1">
    <property type="nucleotide sequence ID" value="NZ_FNWQ01000007.1"/>
</dbReference>
<proteinExistence type="predicted"/>
<evidence type="ECO:0000313" key="3">
    <source>
        <dbReference type="Proteomes" id="UP000198561"/>
    </source>
</evidence>
<gene>
    <name evidence="2" type="ORF">SAMN05421593_4162</name>
</gene>
<dbReference type="EMBL" id="FNWQ01000007">
    <property type="protein sequence ID" value="SEH44419.1"/>
    <property type="molecule type" value="Genomic_DNA"/>
</dbReference>
<keyword evidence="1" id="KW-0812">Transmembrane</keyword>
<accession>A0A1H6I9L3</accession>
<keyword evidence="1" id="KW-1133">Transmembrane helix</keyword>
<evidence type="ECO:0000256" key="1">
    <source>
        <dbReference type="SAM" id="Phobius"/>
    </source>
</evidence>
<dbReference type="AlphaFoldDB" id="A0A1H6I9L3"/>